<dbReference type="EC" id="5.99.1.4" evidence="1"/>
<evidence type="ECO:0000259" key="4">
    <source>
        <dbReference type="Pfam" id="PF01323"/>
    </source>
</evidence>
<evidence type="ECO:0000256" key="2">
    <source>
        <dbReference type="PIRSR" id="PIRSR006386-1"/>
    </source>
</evidence>
<dbReference type="EMBL" id="SMJZ01000301">
    <property type="protein sequence ID" value="TDB96030.1"/>
    <property type="molecule type" value="Genomic_DNA"/>
</dbReference>
<dbReference type="PIRSF" id="PIRSF006386">
    <property type="entry name" value="HCCAis_GSTk"/>
    <property type="match status" value="1"/>
</dbReference>
<name>A0A4R4MJL9_9ACTN</name>
<dbReference type="InterPro" id="IPR001853">
    <property type="entry name" value="DSBA-like_thioredoxin_dom"/>
</dbReference>
<dbReference type="Gene3D" id="3.40.30.10">
    <property type="entry name" value="Glutaredoxin"/>
    <property type="match status" value="1"/>
</dbReference>
<dbReference type="SUPFAM" id="SSF52833">
    <property type="entry name" value="Thioredoxin-like"/>
    <property type="match status" value="1"/>
</dbReference>
<dbReference type="RefSeq" id="WP_132341383.1">
    <property type="nucleotide sequence ID" value="NZ_SMJZ01000301.1"/>
</dbReference>
<gene>
    <name evidence="5" type="ORF">E1267_41310</name>
</gene>
<comment type="catalytic activity">
    <reaction evidence="1">
        <text>2-hydroxychromene-2-carboxylate = (3E)-4-(2-hydroxyphenyl)-2-oxobut-3-enoate</text>
        <dbReference type="Rhea" id="RHEA:27401"/>
        <dbReference type="ChEBI" id="CHEBI:59350"/>
        <dbReference type="ChEBI" id="CHEBI:59353"/>
        <dbReference type="EC" id="5.99.1.4"/>
    </reaction>
</comment>
<comment type="similarity">
    <text evidence="1">Belongs to the GST superfamily. NadH family.</text>
</comment>
<comment type="caution">
    <text evidence="5">The sequence shown here is derived from an EMBL/GenBank/DDBJ whole genome shotgun (WGS) entry which is preliminary data.</text>
</comment>
<organism evidence="5 6">
    <name type="scientific">Nonomuraea longispora</name>
    <dbReference type="NCBI Taxonomy" id="1848320"/>
    <lineage>
        <taxon>Bacteria</taxon>
        <taxon>Bacillati</taxon>
        <taxon>Actinomycetota</taxon>
        <taxon>Actinomycetes</taxon>
        <taxon>Streptosporangiales</taxon>
        <taxon>Streptosporangiaceae</taxon>
        <taxon>Nonomuraea</taxon>
    </lineage>
</organism>
<sequence length="230" mass="26152">MTGGGKRARLYFSFRSPYSWLAGRRLLAELPTAFEEIDWIPSWEADEVTGRSLDERGVRPVYTPMSRAKHLYLLMDVKRLAAGEGVEVAWPIDVDPWWEPAHLGFLLARRHGREREFYDEITRARWERGENISLPEVVSRAGAAAGLDEREVEGAVDDPGIRAEAVQCLVSAFREDVFGVPYVRWRRQRYWGVDRIGTFLRDLRRGDDRPVAESSAHVTPYDTDTGGGCG</sequence>
<dbReference type="GO" id="GO:0016491">
    <property type="term" value="F:oxidoreductase activity"/>
    <property type="evidence" value="ECO:0007669"/>
    <property type="project" value="InterPro"/>
</dbReference>
<feature type="domain" description="DSBA-like thioredoxin" evidence="4">
    <location>
        <begin position="10"/>
        <end position="203"/>
    </location>
</feature>
<evidence type="ECO:0000256" key="1">
    <source>
        <dbReference type="PIRNR" id="PIRNR006386"/>
    </source>
</evidence>
<dbReference type="AlphaFoldDB" id="A0A4R4MJL9"/>
<reference evidence="5 6" key="1">
    <citation type="submission" date="2019-02" db="EMBL/GenBank/DDBJ databases">
        <title>Draft genome sequences of novel Actinobacteria.</title>
        <authorList>
            <person name="Sahin N."/>
            <person name="Ay H."/>
            <person name="Saygin H."/>
        </authorList>
    </citation>
    <scope>NUCLEOTIDE SEQUENCE [LARGE SCALE GENOMIC DNA]</scope>
    <source>
        <strain evidence="5 6">KC201</strain>
    </source>
</reference>
<proteinExistence type="inferred from homology"/>
<protein>
    <recommendedName>
        <fullName evidence="1">2-hydroxychromene-2-carboxylate isomerase</fullName>
        <ecNumber evidence="1">5.99.1.4</ecNumber>
    </recommendedName>
</protein>
<dbReference type="OrthoDB" id="5244108at2"/>
<feature type="region of interest" description="Disordered" evidence="3">
    <location>
        <begin position="211"/>
        <end position="230"/>
    </location>
</feature>
<evidence type="ECO:0000313" key="5">
    <source>
        <dbReference type="EMBL" id="TDB96030.1"/>
    </source>
</evidence>
<dbReference type="InterPro" id="IPR014440">
    <property type="entry name" value="HCCAis_GSTk"/>
</dbReference>
<keyword evidence="6" id="KW-1185">Reference proteome</keyword>
<evidence type="ECO:0000256" key="3">
    <source>
        <dbReference type="SAM" id="MobiDB-lite"/>
    </source>
</evidence>
<feature type="active site" description="Nucleophile" evidence="2">
    <location>
        <position position="16"/>
    </location>
</feature>
<dbReference type="Proteomes" id="UP000295157">
    <property type="component" value="Unassembled WGS sequence"/>
</dbReference>
<keyword evidence="1" id="KW-0413">Isomerase</keyword>
<dbReference type="GO" id="GO:0018845">
    <property type="term" value="F:2-hydroxychromene-2-carboxylate isomerase activity"/>
    <property type="evidence" value="ECO:0007669"/>
    <property type="project" value="UniProtKB-UniRule"/>
</dbReference>
<accession>A0A4R4MJL9</accession>
<evidence type="ECO:0000313" key="6">
    <source>
        <dbReference type="Proteomes" id="UP000295157"/>
    </source>
</evidence>
<dbReference type="InterPro" id="IPR036249">
    <property type="entry name" value="Thioredoxin-like_sf"/>
</dbReference>
<dbReference type="Pfam" id="PF01323">
    <property type="entry name" value="DSBA"/>
    <property type="match status" value="1"/>
</dbReference>